<dbReference type="PRINTS" id="PR00458">
    <property type="entry name" value="PEROXIDASE"/>
</dbReference>
<dbReference type="Gramene" id="KQK21233">
    <property type="protein sequence ID" value="KQK21233"/>
    <property type="gene ID" value="BRADI_1g59550v3"/>
</dbReference>
<organism evidence="23">
    <name type="scientific">Brachypodium distachyon</name>
    <name type="common">Purple false brome</name>
    <name type="synonym">Trachynia distachya</name>
    <dbReference type="NCBI Taxonomy" id="15368"/>
    <lineage>
        <taxon>Eukaryota</taxon>
        <taxon>Viridiplantae</taxon>
        <taxon>Streptophyta</taxon>
        <taxon>Embryophyta</taxon>
        <taxon>Tracheophyta</taxon>
        <taxon>Spermatophyta</taxon>
        <taxon>Magnoliopsida</taxon>
        <taxon>Liliopsida</taxon>
        <taxon>Poales</taxon>
        <taxon>Poaceae</taxon>
        <taxon>BOP clade</taxon>
        <taxon>Pooideae</taxon>
        <taxon>Stipodae</taxon>
        <taxon>Brachypodieae</taxon>
        <taxon>Brachypodium</taxon>
    </lineage>
</organism>
<dbReference type="RefSeq" id="XP_003561523.1">
    <property type="nucleotide sequence ID" value="XM_003561475.4"/>
</dbReference>
<reference evidence="23 24" key="1">
    <citation type="journal article" date="2010" name="Nature">
        <title>Genome sequencing and analysis of the model grass Brachypodium distachyon.</title>
        <authorList>
            <consortium name="International Brachypodium Initiative"/>
        </authorList>
    </citation>
    <scope>NUCLEOTIDE SEQUENCE [LARGE SCALE GENOMIC DNA]</scope>
    <source>
        <strain evidence="23 24">Bd21</strain>
    </source>
</reference>
<dbReference type="GO" id="GO:0004601">
    <property type="term" value="F:peroxidase activity"/>
    <property type="evidence" value="ECO:0000318"/>
    <property type="project" value="GO_Central"/>
</dbReference>
<feature type="disulfide bond" evidence="19">
    <location>
        <begin position="142"/>
        <end position="346"/>
    </location>
</feature>
<evidence type="ECO:0000256" key="9">
    <source>
        <dbReference type="ARBA" id="ARBA00023002"/>
    </source>
</evidence>
<feature type="active site" description="Proton acceptor" evidence="15">
    <location>
        <position position="83"/>
    </location>
</feature>
<feature type="disulfide bond" evidence="19">
    <location>
        <begin position="220"/>
        <end position="255"/>
    </location>
</feature>
<dbReference type="InterPro" id="IPR033905">
    <property type="entry name" value="Secretory_peroxidase"/>
</dbReference>
<evidence type="ECO:0000256" key="11">
    <source>
        <dbReference type="ARBA" id="ARBA00023157"/>
    </source>
</evidence>
<feature type="binding site" evidence="17">
    <location>
        <position position="89"/>
    </location>
    <ligand>
        <name>Ca(2+)</name>
        <dbReference type="ChEBI" id="CHEBI:29108"/>
        <label>1</label>
    </ligand>
</feature>
<dbReference type="GO" id="GO:0042744">
    <property type="term" value="P:hydrogen peroxide catabolic process"/>
    <property type="evidence" value="ECO:0007669"/>
    <property type="project" value="UniProtKB-KW"/>
</dbReference>
<keyword evidence="12" id="KW-0325">Glycoprotein</keyword>
<evidence type="ECO:0000313" key="25">
    <source>
        <dbReference type="Proteomes" id="UP000008810"/>
    </source>
</evidence>
<evidence type="ECO:0000256" key="10">
    <source>
        <dbReference type="ARBA" id="ARBA00023004"/>
    </source>
</evidence>
<keyword evidence="14 20" id="KW-0376">Hydrogen peroxide</keyword>
<reference evidence="23" key="2">
    <citation type="submission" date="2017-06" db="EMBL/GenBank/DDBJ databases">
        <title>WGS assembly of Brachypodium distachyon.</title>
        <authorList>
            <consortium name="The International Brachypodium Initiative"/>
            <person name="Lucas S."/>
            <person name="Harmon-Smith M."/>
            <person name="Lail K."/>
            <person name="Tice H."/>
            <person name="Grimwood J."/>
            <person name="Bruce D."/>
            <person name="Barry K."/>
            <person name="Shu S."/>
            <person name="Lindquist E."/>
            <person name="Wang M."/>
            <person name="Pitluck S."/>
            <person name="Vogel J.P."/>
            <person name="Garvin D.F."/>
            <person name="Mockler T.C."/>
            <person name="Schmutz J."/>
            <person name="Rokhsar D."/>
            <person name="Bevan M.W."/>
        </authorList>
    </citation>
    <scope>NUCLEOTIDE SEQUENCE</scope>
    <source>
        <strain evidence="23">Bd21</strain>
    </source>
</reference>
<dbReference type="PROSITE" id="PS00435">
    <property type="entry name" value="PEROXIDASE_1"/>
    <property type="match status" value="1"/>
</dbReference>
<evidence type="ECO:0000256" key="16">
    <source>
        <dbReference type="PIRSR" id="PIRSR600823-2"/>
    </source>
</evidence>
<comment type="cofactor">
    <cofactor evidence="17 20">
        <name>heme b</name>
        <dbReference type="ChEBI" id="CHEBI:60344"/>
    </cofactor>
    <text evidence="17 20">Binds 1 heme b (iron(II)-protoporphyrin IX) group per subunit.</text>
</comment>
<evidence type="ECO:0000256" key="2">
    <source>
        <dbReference type="ARBA" id="ARBA00002322"/>
    </source>
</evidence>
<dbReference type="GO" id="GO:0005576">
    <property type="term" value="C:extracellular region"/>
    <property type="evidence" value="ECO:0007669"/>
    <property type="project" value="UniProtKB-SubCell"/>
</dbReference>
<comment type="subcellular location">
    <subcellularLocation>
        <location evidence="20">Secreted</location>
    </subcellularLocation>
</comment>
<keyword evidence="25" id="KW-1185">Reference proteome</keyword>
<dbReference type="InterPro" id="IPR000823">
    <property type="entry name" value="Peroxidase_pln"/>
</dbReference>
<feature type="binding site" evidence="17">
    <location>
        <position position="214"/>
    </location>
    <ligand>
        <name>Ca(2+)</name>
        <dbReference type="ChEBI" id="CHEBI:29108"/>
        <label>2</label>
    </ligand>
</feature>
<dbReference type="CDD" id="cd00693">
    <property type="entry name" value="secretory_peroxidase"/>
    <property type="match status" value="1"/>
</dbReference>
<evidence type="ECO:0000313" key="23">
    <source>
        <dbReference type="EMBL" id="KQK21233.1"/>
    </source>
</evidence>
<keyword evidence="5 20" id="KW-0575">Peroxidase</keyword>
<dbReference type="InterPro" id="IPR002016">
    <property type="entry name" value="Haem_peroxidase"/>
</dbReference>
<dbReference type="Gene3D" id="1.10.420.10">
    <property type="entry name" value="Peroxidase, domain 2"/>
    <property type="match status" value="1"/>
</dbReference>
<feature type="binding site" evidence="17">
    <location>
        <position position="93"/>
    </location>
    <ligand>
        <name>Ca(2+)</name>
        <dbReference type="ChEBI" id="CHEBI:29108"/>
        <label>1</label>
    </ligand>
</feature>
<feature type="binding site" evidence="16">
    <location>
        <position position="183"/>
    </location>
    <ligand>
        <name>substrate</name>
    </ligand>
</feature>
<evidence type="ECO:0000256" key="20">
    <source>
        <dbReference type="RuleBase" id="RU362060"/>
    </source>
</evidence>
<dbReference type="PROSITE" id="PS50873">
    <property type="entry name" value="PEROXIDASE_4"/>
    <property type="match status" value="1"/>
</dbReference>
<evidence type="ECO:0000256" key="4">
    <source>
        <dbReference type="ARBA" id="ARBA00022525"/>
    </source>
</evidence>
<keyword evidence="8 17" id="KW-0106">Calcium</keyword>
<dbReference type="STRING" id="15368.A0A0Q3LE38"/>
<feature type="signal peptide" evidence="21">
    <location>
        <begin position="1"/>
        <end position="41"/>
    </location>
</feature>
<dbReference type="GO" id="GO:0020037">
    <property type="term" value="F:heme binding"/>
    <property type="evidence" value="ECO:0007669"/>
    <property type="project" value="UniProtKB-UniRule"/>
</dbReference>
<evidence type="ECO:0000259" key="22">
    <source>
        <dbReference type="PROSITE" id="PS50873"/>
    </source>
</evidence>
<dbReference type="FunFam" id="1.10.420.10:FF:000008">
    <property type="entry name" value="Peroxidase"/>
    <property type="match status" value="1"/>
</dbReference>
<evidence type="ECO:0000256" key="19">
    <source>
        <dbReference type="PIRSR" id="PIRSR600823-5"/>
    </source>
</evidence>
<proteinExistence type="inferred from homology"/>
<dbReference type="OrthoDB" id="2113341at2759"/>
<evidence type="ECO:0000256" key="1">
    <source>
        <dbReference type="ARBA" id="ARBA00000189"/>
    </source>
</evidence>
<evidence type="ECO:0000313" key="24">
    <source>
        <dbReference type="EnsemblPlants" id="KQK21233"/>
    </source>
</evidence>
<evidence type="ECO:0000256" key="13">
    <source>
        <dbReference type="ARBA" id="ARBA00023283"/>
    </source>
</evidence>
<evidence type="ECO:0000256" key="18">
    <source>
        <dbReference type="PIRSR" id="PIRSR600823-4"/>
    </source>
</evidence>
<dbReference type="GO" id="GO:0006950">
    <property type="term" value="P:response to stress"/>
    <property type="evidence" value="ECO:0000318"/>
    <property type="project" value="GO_Central"/>
</dbReference>
<dbReference type="FunCoup" id="A0A0Q3LE38">
    <property type="interactions" value="137"/>
</dbReference>
<evidence type="ECO:0000256" key="8">
    <source>
        <dbReference type="ARBA" id="ARBA00022837"/>
    </source>
</evidence>
<keyword evidence="11 19" id="KW-1015">Disulfide bond</keyword>
<evidence type="ECO:0000256" key="5">
    <source>
        <dbReference type="ARBA" id="ARBA00022559"/>
    </source>
</evidence>
<feature type="disulfide bond" evidence="19">
    <location>
        <begin position="85"/>
        <end position="90"/>
    </location>
</feature>
<dbReference type="EC" id="1.11.1.7" evidence="20"/>
<keyword evidence="7 17" id="KW-0479">Metal-binding</keyword>
<evidence type="ECO:0000256" key="7">
    <source>
        <dbReference type="ARBA" id="ARBA00022723"/>
    </source>
</evidence>
<evidence type="ECO:0000256" key="3">
    <source>
        <dbReference type="ARBA" id="ARBA00006873"/>
    </source>
</evidence>
<sequence>MATSRSSSLSGGMSTPALLQQSTAAALFLLLLLAPPTLTTAQLDINFYSKSCPELEKTVRQEMLAILKESPTLAGPFLRLHFHDCFVRGCDASVLLDSGPNTPIPAATAEKDAPPNKSLRGFGAVQRVKDKLDALCPSTVSCADVLALMARDAVFLSSGPSYAVPLGRRDGLRSVANDTKQLPPPTSNFTRLAAMFAAKGLSPKDIVVLSGAHTLGTARCVSFSDRLYNYTGANNLADVDPELDGEYVTALRSRCQSLADNTTLAEMDAGSFETFDAGYYRLVAKRRGVLHSDAALLEDEETRAYVERQATGMFVAEFFRDFAESMVKMGSIGVLTGDQGEIRNKCYVVNSHH</sequence>
<dbReference type="GO" id="GO:0009505">
    <property type="term" value="C:plant-type cell wall"/>
    <property type="evidence" value="ECO:0000318"/>
    <property type="project" value="GO_Central"/>
</dbReference>
<keyword evidence="21" id="KW-0732">Signal</keyword>
<reference evidence="24" key="3">
    <citation type="submission" date="2018-08" db="UniProtKB">
        <authorList>
            <consortium name="EnsemblPlants"/>
        </authorList>
    </citation>
    <scope>IDENTIFICATION</scope>
    <source>
        <strain evidence="24">cv. Bd21</strain>
    </source>
</reference>
<dbReference type="EnsemblPlants" id="KQK21233">
    <property type="protein sequence ID" value="KQK21233"/>
    <property type="gene ID" value="BRADI_1g59550v3"/>
</dbReference>
<feature type="binding site" evidence="17">
    <location>
        <position position="91"/>
    </location>
    <ligand>
        <name>Ca(2+)</name>
        <dbReference type="ChEBI" id="CHEBI:29108"/>
        <label>1</label>
    </ligand>
</feature>
<evidence type="ECO:0000256" key="17">
    <source>
        <dbReference type="PIRSR" id="PIRSR600823-3"/>
    </source>
</evidence>
<dbReference type="PROSITE" id="PS00436">
    <property type="entry name" value="PEROXIDASE_2"/>
    <property type="match status" value="1"/>
</dbReference>
<feature type="binding site" evidence="17">
    <location>
        <position position="268"/>
    </location>
    <ligand>
        <name>Ca(2+)</name>
        <dbReference type="ChEBI" id="CHEBI:29108"/>
        <label>2</label>
    </ligand>
</feature>
<dbReference type="EMBL" id="CM000880">
    <property type="protein sequence ID" value="KQK21233.1"/>
    <property type="molecule type" value="Genomic_DNA"/>
</dbReference>
<evidence type="ECO:0000256" key="12">
    <source>
        <dbReference type="ARBA" id="ARBA00023180"/>
    </source>
</evidence>
<dbReference type="InterPro" id="IPR019794">
    <property type="entry name" value="Peroxidases_AS"/>
</dbReference>
<dbReference type="Pfam" id="PF00141">
    <property type="entry name" value="peroxidase"/>
    <property type="match status" value="1"/>
</dbReference>
<keyword evidence="13" id="KW-0873">Pyrrolidone carboxylic acid</keyword>
<dbReference type="FunFam" id="1.10.520.10:FF:000009">
    <property type="entry name" value="Peroxidase"/>
    <property type="match status" value="1"/>
</dbReference>
<comment type="cofactor">
    <cofactor evidence="17 20">
        <name>Ca(2+)</name>
        <dbReference type="ChEBI" id="CHEBI:29108"/>
    </cofactor>
    <text evidence="17 20">Binds 2 calcium ions per subunit.</text>
</comment>
<feature type="binding site" evidence="17">
    <location>
        <position position="276"/>
    </location>
    <ligand>
        <name>Ca(2+)</name>
        <dbReference type="ChEBI" id="CHEBI:29108"/>
        <label>2</label>
    </ligand>
</feature>
<keyword evidence="4 20" id="KW-0964">Secreted</keyword>
<dbReference type="InterPro" id="IPR019793">
    <property type="entry name" value="Peroxidases_heam-ligand_BS"/>
</dbReference>
<dbReference type="KEGG" id="bdi:100835377"/>
<name>A0A0Q3LE38_BRADI</name>
<dbReference type="GO" id="GO:0140825">
    <property type="term" value="F:lactoperoxidase activity"/>
    <property type="evidence" value="ECO:0007669"/>
    <property type="project" value="UniProtKB-EC"/>
</dbReference>
<feature type="site" description="Transition state stabilizer" evidence="18">
    <location>
        <position position="79"/>
    </location>
</feature>
<dbReference type="PANTHER" id="PTHR31235">
    <property type="entry name" value="PEROXIDASE 25-RELATED"/>
    <property type="match status" value="1"/>
</dbReference>
<dbReference type="GeneID" id="100835377"/>
<dbReference type="GO" id="GO:0046872">
    <property type="term" value="F:metal ion binding"/>
    <property type="evidence" value="ECO:0007669"/>
    <property type="project" value="UniProtKB-UniRule"/>
</dbReference>
<comment type="similarity">
    <text evidence="3">Belongs to the peroxidase family. Ascorbate peroxidase subfamily.</text>
</comment>
<feature type="binding site" evidence="17">
    <location>
        <position position="84"/>
    </location>
    <ligand>
        <name>Ca(2+)</name>
        <dbReference type="ChEBI" id="CHEBI:29108"/>
        <label>1</label>
    </ligand>
</feature>
<feature type="binding site" description="axial binding residue" evidence="17">
    <location>
        <position position="213"/>
    </location>
    <ligand>
        <name>heme b</name>
        <dbReference type="ChEBI" id="CHEBI:60344"/>
    </ligand>
    <ligandPart>
        <name>Fe</name>
        <dbReference type="ChEBI" id="CHEBI:18248"/>
    </ligandPart>
</feature>
<keyword evidence="10 17" id="KW-0408">Iron</keyword>
<feature type="binding site" evidence="17">
    <location>
        <position position="110"/>
    </location>
    <ligand>
        <name>Ca(2+)</name>
        <dbReference type="ChEBI" id="CHEBI:29108"/>
        <label>1</label>
    </ligand>
</feature>
<feature type="disulfide bond" evidence="19">
    <location>
        <begin position="52"/>
        <end position="136"/>
    </location>
</feature>
<evidence type="ECO:0000256" key="6">
    <source>
        <dbReference type="ARBA" id="ARBA00022617"/>
    </source>
</evidence>
<comment type="similarity">
    <text evidence="20">Belongs to the peroxidase family. Classical plant (class III) peroxidase subfamily.</text>
</comment>
<evidence type="ECO:0000256" key="21">
    <source>
        <dbReference type="SAM" id="SignalP"/>
    </source>
</evidence>
<dbReference type="PRINTS" id="PR00461">
    <property type="entry name" value="PLPEROXIDASE"/>
</dbReference>
<keyword evidence="6 20" id="KW-0349">Heme</keyword>
<comment type="catalytic activity">
    <reaction evidence="1 20">
        <text>2 a phenolic donor + H2O2 = 2 a phenolic radical donor + 2 H2O</text>
        <dbReference type="Rhea" id="RHEA:56136"/>
        <dbReference type="ChEBI" id="CHEBI:15377"/>
        <dbReference type="ChEBI" id="CHEBI:16240"/>
        <dbReference type="ChEBI" id="CHEBI:139520"/>
        <dbReference type="ChEBI" id="CHEBI:139521"/>
        <dbReference type="EC" id="1.11.1.7"/>
    </reaction>
</comment>
<dbReference type="InterPro" id="IPR010255">
    <property type="entry name" value="Haem_peroxidase_sf"/>
</dbReference>
<dbReference type="AlphaFoldDB" id="A0A0Q3LE38"/>
<dbReference type="ExpressionAtlas" id="A0A0Q3LE38">
    <property type="expression patterns" value="baseline and differential"/>
</dbReference>
<feature type="chain" id="PRO_5043129451" description="Peroxidase" evidence="21">
    <location>
        <begin position="42"/>
        <end position="353"/>
    </location>
</feature>
<comment type="function">
    <text evidence="2">Removal of H(2)O(2), oxidation of toxic reductants, biosynthesis and degradation of lignin, suberization, auxin catabolism, response to environmental stresses such as wounding, pathogen attack and oxidative stress. These functions might be dependent on each isozyme/isoform in each plant tissue.</text>
</comment>
<protein>
    <recommendedName>
        <fullName evidence="20">Peroxidase</fullName>
        <ecNumber evidence="20">1.11.1.7</ecNumber>
    </recommendedName>
</protein>
<feature type="binding site" evidence="17">
    <location>
        <position position="87"/>
    </location>
    <ligand>
        <name>Ca(2+)</name>
        <dbReference type="ChEBI" id="CHEBI:29108"/>
        <label>1</label>
    </ligand>
</feature>
<dbReference type="SUPFAM" id="SSF48113">
    <property type="entry name" value="Heme-dependent peroxidases"/>
    <property type="match status" value="1"/>
</dbReference>
<dbReference type="Gene3D" id="1.10.520.10">
    <property type="match status" value="1"/>
</dbReference>
<keyword evidence="9 20" id="KW-0560">Oxidoreductase</keyword>
<dbReference type="GO" id="GO:0006979">
    <property type="term" value="P:response to oxidative stress"/>
    <property type="evidence" value="ECO:0007669"/>
    <property type="project" value="UniProtKB-UniRule"/>
</dbReference>
<gene>
    <name evidence="24" type="primary">LOC100835377</name>
    <name evidence="23" type="ORF">BRADI_1g59550v3</name>
</gene>
<evidence type="ECO:0000256" key="15">
    <source>
        <dbReference type="PIRSR" id="PIRSR600823-1"/>
    </source>
</evidence>
<accession>A0A0Q3LE38</accession>
<dbReference type="Proteomes" id="UP000008810">
    <property type="component" value="Chromosome 1"/>
</dbReference>
<evidence type="ECO:0000256" key="14">
    <source>
        <dbReference type="ARBA" id="ARBA00023324"/>
    </source>
</evidence>
<feature type="domain" description="Plant heme peroxidase family profile" evidence="22">
    <location>
        <begin position="42"/>
        <end position="350"/>
    </location>
</feature>